<feature type="region of interest" description="Disordered" evidence="1">
    <location>
        <begin position="119"/>
        <end position="269"/>
    </location>
</feature>
<dbReference type="RefSeq" id="WP_265048065.1">
    <property type="nucleotide sequence ID" value="NZ_CP100390.1"/>
</dbReference>
<feature type="compositionally biased region" description="Polar residues" evidence="1">
    <location>
        <begin position="216"/>
        <end position="225"/>
    </location>
</feature>
<evidence type="ECO:0000256" key="1">
    <source>
        <dbReference type="SAM" id="MobiDB-lite"/>
    </source>
</evidence>
<keyword evidence="3" id="KW-1185">Reference proteome</keyword>
<feature type="compositionally biased region" description="Basic and acidic residues" evidence="1">
    <location>
        <begin position="226"/>
        <end position="236"/>
    </location>
</feature>
<evidence type="ECO:0000313" key="3">
    <source>
        <dbReference type="Proteomes" id="UP001163739"/>
    </source>
</evidence>
<organism evidence="2 3">
    <name type="scientific">Alkalimarinus alittae</name>
    <dbReference type="NCBI Taxonomy" id="2961619"/>
    <lineage>
        <taxon>Bacteria</taxon>
        <taxon>Pseudomonadati</taxon>
        <taxon>Pseudomonadota</taxon>
        <taxon>Gammaproteobacteria</taxon>
        <taxon>Alteromonadales</taxon>
        <taxon>Alteromonadaceae</taxon>
        <taxon>Alkalimarinus</taxon>
    </lineage>
</organism>
<protein>
    <submittedName>
        <fullName evidence="2">Uncharacterized protein</fullName>
    </submittedName>
</protein>
<evidence type="ECO:0000313" key="2">
    <source>
        <dbReference type="EMBL" id="UZE96581.1"/>
    </source>
</evidence>
<gene>
    <name evidence="2" type="ORF">NKI27_02180</name>
</gene>
<feature type="compositionally biased region" description="Polar residues" evidence="1">
    <location>
        <begin position="145"/>
        <end position="172"/>
    </location>
</feature>
<accession>A0ABY6N392</accession>
<name>A0ABY6N392_9ALTE</name>
<reference evidence="2" key="1">
    <citation type="submission" date="2022-06" db="EMBL/GenBank/DDBJ databases">
        <title>Alkalimarinus sp. nov., isolated from gut of a Alitta virens.</title>
        <authorList>
            <person name="Yang A.I."/>
            <person name="Shin N.-R."/>
        </authorList>
    </citation>
    <scope>NUCLEOTIDE SEQUENCE</scope>
    <source>
        <strain evidence="2">A2M4</strain>
    </source>
</reference>
<feature type="compositionally biased region" description="Basic and acidic residues" evidence="1">
    <location>
        <begin position="180"/>
        <end position="201"/>
    </location>
</feature>
<proteinExistence type="predicted"/>
<feature type="compositionally biased region" description="Acidic residues" evidence="1">
    <location>
        <begin position="135"/>
        <end position="144"/>
    </location>
</feature>
<dbReference type="EMBL" id="CP100390">
    <property type="protein sequence ID" value="UZE96581.1"/>
    <property type="molecule type" value="Genomic_DNA"/>
</dbReference>
<dbReference type="Proteomes" id="UP001163739">
    <property type="component" value="Chromosome"/>
</dbReference>
<feature type="compositionally biased region" description="Basic and acidic residues" evidence="1">
    <location>
        <begin position="243"/>
        <end position="269"/>
    </location>
</feature>
<sequence length="453" mass="50323">MIVFTITNNESDRVFVASSRNAPEDRWEQLITQANEGSEGEIFDEIRNHSTDVFSVEEWGFGEDPKEIRQLMREAQHDLDATVVNTGKVDALPSAKRKKLTDREASKLLEDIERSLANDSADDLIPTPSRHSAEETESDDDMFSSEDTPSADRSSASGETKATATEATSFANKTAPAKPAKADRTESLIEQLARKVEREKNAANAQKLTSKKAAPQTKTTASIKTTNDKLVKEKLPTGRTSSRLKEQQIRERIDKEREERAQAKQAAERREAVQMNKVIASIELRRKTQKPVKAKAKPATKTGTLTKAAKTEQPAKTTLTPAASAKKAVIADPEKLTQALIKTGFIEKNEPVEKPVEPLFDRSMAIKSAKALNEIIRAKRAQQYAPKAPTVVKKTESISNVQDKRLQRMIEKEKAMLEAKQQAMSSSSAGEMAEIVARIDSRTQETSRTLRRR</sequence>